<feature type="transmembrane region" description="Helical" evidence="1">
    <location>
        <begin position="6"/>
        <end position="26"/>
    </location>
</feature>
<dbReference type="PANTHER" id="PTHR37464">
    <property type="entry name" value="BLL2463 PROTEIN"/>
    <property type="match status" value="1"/>
</dbReference>
<dbReference type="AlphaFoldDB" id="A0A937G126"/>
<name>A0A937G126_9BACT</name>
<evidence type="ECO:0000256" key="1">
    <source>
        <dbReference type="SAM" id="Phobius"/>
    </source>
</evidence>
<keyword evidence="4" id="KW-1185">Reference proteome</keyword>
<dbReference type="InterPro" id="IPR024163">
    <property type="entry name" value="Aerotolerance_reg_N"/>
</dbReference>
<evidence type="ECO:0000259" key="2">
    <source>
        <dbReference type="Pfam" id="PF07584"/>
    </source>
</evidence>
<dbReference type="InterPro" id="IPR011933">
    <property type="entry name" value="Double_TM_dom"/>
</dbReference>
<dbReference type="Gene3D" id="2.60.40.10">
    <property type="entry name" value="Immunoglobulins"/>
    <property type="match status" value="1"/>
</dbReference>
<dbReference type="Pfam" id="PF07584">
    <property type="entry name" value="BatA"/>
    <property type="match status" value="1"/>
</dbReference>
<protein>
    <submittedName>
        <fullName evidence="3">BatA domain-containing protein</fullName>
    </submittedName>
</protein>
<dbReference type="EMBL" id="JAEUGD010000058">
    <property type="protein sequence ID" value="MBL6448035.1"/>
    <property type="molecule type" value="Genomic_DNA"/>
</dbReference>
<feature type="transmembrane region" description="Helical" evidence="1">
    <location>
        <begin position="56"/>
        <end position="78"/>
    </location>
</feature>
<dbReference type="PANTHER" id="PTHR37464:SF1">
    <property type="entry name" value="BLL2463 PROTEIN"/>
    <property type="match status" value="1"/>
</dbReference>
<feature type="domain" description="Aerotolerance regulator N-terminal" evidence="2">
    <location>
        <begin position="1"/>
        <end position="76"/>
    </location>
</feature>
<dbReference type="Proteomes" id="UP000614216">
    <property type="component" value="Unassembled WGS sequence"/>
</dbReference>
<accession>A0A937G126</accession>
<feature type="transmembrane region" description="Helical" evidence="1">
    <location>
        <begin position="642"/>
        <end position="664"/>
    </location>
</feature>
<evidence type="ECO:0000313" key="3">
    <source>
        <dbReference type="EMBL" id="MBL6448035.1"/>
    </source>
</evidence>
<keyword evidence="1" id="KW-0812">Transmembrane</keyword>
<reference evidence="3" key="1">
    <citation type="submission" date="2021-01" db="EMBL/GenBank/DDBJ databases">
        <title>Fulvivirga kasyanovii gen. nov., sp nov., a novel member of the phylum Bacteroidetes isolated from seawater in a mussel farm.</title>
        <authorList>
            <person name="Zhao L.-H."/>
            <person name="Wang Z.-J."/>
        </authorList>
    </citation>
    <scope>NUCLEOTIDE SEQUENCE</scope>
    <source>
        <strain evidence="3">29W222</strain>
    </source>
</reference>
<keyword evidence="1" id="KW-1133">Transmembrane helix</keyword>
<dbReference type="RefSeq" id="WP_202857573.1">
    <property type="nucleotide sequence ID" value="NZ_JAEUGD010000058.1"/>
</dbReference>
<dbReference type="InterPro" id="IPR013783">
    <property type="entry name" value="Ig-like_fold"/>
</dbReference>
<gene>
    <name evidence="3" type="ORF">JMN32_17085</name>
</gene>
<comment type="caution">
    <text evidence="3">The sequence shown here is derived from an EMBL/GenBank/DDBJ whole genome shotgun (WGS) entry which is preliminary data.</text>
</comment>
<dbReference type="NCBIfam" id="TIGR02226">
    <property type="entry name" value="two_anch"/>
    <property type="match status" value="1"/>
</dbReference>
<sequence>MNFLYPQFLYALFALSIPIIIHLFNFRKTKKVYFSNTRFLQKVKEASSSKRKLKHYLILASRLLMLFFLVIAFAQPFFPSEEEASAQGKTLIYIDNSLSMNNEVDEGVAAFDEAMQYVNTLTELYPTSVEYKVLTNDFNTYSGIYQNRKEVSELTTELRMTGVTRSFEDIKERLSLQKDDGTYDVFWISDFQVSTAGKEEEIHFDSTYSVNLVPMNFTSVNNVYVDSLYLDNPFLIGDEKLKLNVVLKNIGEKEASDLIVKVYVDEVQSATASVNIKPNDIVTATFDLAFNIEGNNKCRISFEEFPVTFDNDFYFTINGSQKIDVLEIKSKSEVIHVQSVFGNEELFNLKSTNYSNLDYSLIPEADLVVVNGLENIDPSLAVVLNEYLAEYGNVIFIPASSPDIASYRQLSGLGNLTHMDSVGKVALMTPDFKDPFFENVFEETNKSFAMPEATGVVQWGRDRTALLKYNNGMPFLSKMGVNGNLYAFGSPLNTNYTSLHAHAIFVPIMYRIAAQSASKESKLYYFIDDPRITFKTDTLITDNIFKLKRGDEEIIPSQHIVGNNVFMEVPKFTLGVGFYELVFEGKKLTTLAFNASPAESDLRQYLTEDLKNTFKGKVEVFEVQDEEGFKRSVEKKYIGQPLWKYAIIIALIFLLMEVLLIRFLP</sequence>
<keyword evidence="1" id="KW-0472">Membrane</keyword>
<evidence type="ECO:0000313" key="4">
    <source>
        <dbReference type="Proteomes" id="UP000614216"/>
    </source>
</evidence>
<proteinExistence type="predicted"/>
<organism evidence="3 4">
    <name type="scientific">Fulvivirga marina</name>
    <dbReference type="NCBI Taxonomy" id="2494733"/>
    <lineage>
        <taxon>Bacteria</taxon>
        <taxon>Pseudomonadati</taxon>
        <taxon>Bacteroidota</taxon>
        <taxon>Cytophagia</taxon>
        <taxon>Cytophagales</taxon>
        <taxon>Fulvivirgaceae</taxon>
        <taxon>Fulvivirga</taxon>
    </lineage>
</organism>